<feature type="compositionally biased region" description="Polar residues" evidence="1">
    <location>
        <begin position="239"/>
        <end position="251"/>
    </location>
</feature>
<feature type="region of interest" description="Disordered" evidence="1">
    <location>
        <begin position="239"/>
        <end position="261"/>
    </location>
</feature>
<accession>A0A9N9H2P4</accession>
<keyword evidence="3" id="KW-1185">Reference proteome</keyword>
<proteinExistence type="predicted"/>
<gene>
    <name evidence="2" type="ORF">POCULU_LOCUS9597</name>
</gene>
<sequence>MSHSNKNEYEKKATKPVLRFTFASEQAEAVREFIARLDEYAEEYDMEETGEEILKSIPGGGLLSKSLRGISHVADRGKDWIVDDKIKGIKETTSALQNSQSLLEGQITDLQTGLQEAKDRELELAAAQQRLASELANTTEETKAELELQKQALEEAIAANNTATEQIKTALQATQTQIQEVQSRMDDSVRAIEILQDASLSQEEKINSLNELVENERQRMDAFENQMANLADHLEQQETQLNQHSEQINSLHQKHTELEKK</sequence>
<organism evidence="2 3">
    <name type="scientific">Paraglomus occultum</name>
    <dbReference type="NCBI Taxonomy" id="144539"/>
    <lineage>
        <taxon>Eukaryota</taxon>
        <taxon>Fungi</taxon>
        <taxon>Fungi incertae sedis</taxon>
        <taxon>Mucoromycota</taxon>
        <taxon>Glomeromycotina</taxon>
        <taxon>Glomeromycetes</taxon>
        <taxon>Paraglomerales</taxon>
        <taxon>Paraglomeraceae</taxon>
        <taxon>Paraglomus</taxon>
    </lineage>
</organism>
<dbReference type="OrthoDB" id="2419771at2759"/>
<evidence type="ECO:0000313" key="3">
    <source>
        <dbReference type="Proteomes" id="UP000789572"/>
    </source>
</evidence>
<comment type="caution">
    <text evidence="2">The sequence shown here is derived from an EMBL/GenBank/DDBJ whole genome shotgun (WGS) entry which is preliminary data.</text>
</comment>
<feature type="non-terminal residue" evidence="2">
    <location>
        <position position="261"/>
    </location>
</feature>
<name>A0A9N9H2P4_9GLOM</name>
<dbReference type="EMBL" id="CAJVPJ010003742">
    <property type="protein sequence ID" value="CAG8644349.1"/>
    <property type="molecule type" value="Genomic_DNA"/>
</dbReference>
<protein>
    <submittedName>
        <fullName evidence="2">319_t:CDS:1</fullName>
    </submittedName>
</protein>
<evidence type="ECO:0000256" key="1">
    <source>
        <dbReference type="SAM" id="MobiDB-lite"/>
    </source>
</evidence>
<reference evidence="2" key="1">
    <citation type="submission" date="2021-06" db="EMBL/GenBank/DDBJ databases">
        <authorList>
            <person name="Kallberg Y."/>
            <person name="Tangrot J."/>
            <person name="Rosling A."/>
        </authorList>
    </citation>
    <scope>NUCLEOTIDE SEQUENCE</scope>
    <source>
        <strain evidence="2">IA702</strain>
    </source>
</reference>
<dbReference type="Proteomes" id="UP000789572">
    <property type="component" value="Unassembled WGS sequence"/>
</dbReference>
<dbReference type="AlphaFoldDB" id="A0A9N9H2P4"/>
<evidence type="ECO:0000313" key="2">
    <source>
        <dbReference type="EMBL" id="CAG8644349.1"/>
    </source>
</evidence>